<proteinExistence type="predicted"/>
<evidence type="ECO:0000256" key="2">
    <source>
        <dbReference type="ARBA" id="ARBA00022643"/>
    </source>
</evidence>
<evidence type="ECO:0000256" key="1">
    <source>
        <dbReference type="ARBA" id="ARBA00022630"/>
    </source>
</evidence>
<comment type="caution">
    <text evidence="6">The sequence shown here is derived from an EMBL/GenBank/DDBJ whole genome shotgun (WGS) entry which is preliminary data.</text>
</comment>
<keyword evidence="3" id="KW-0560">Oxidoreductase</keyword>
<dbReference type="InterPro" id="IPR050172">
    <property type="entry name" value="SsuD_RutA_monooxygenase"/>
</dbReference>
<gene>
    <name evidence="6" type="ORF">B9Q02_08390</name>
</gene>
<dbReference type="GO" id="GO:0046306">
    <property type="term" value="P:alkanesulfonate catabolic process"/>
    <property type="evidence" value="ECO:0007669"/>
    <property type="project" value="TreeGrafter"/>
</dbReference>
<dbReference type="InterPro" id="IPR036661">
    <property type="entry name" value="Luciferase-like_sf"/>
</dbReference>
<dbReference type="PANTHER" id="PTHR42847">
    <property type="entry name" value="ALKANESULFONATE MONOOXYGENASE"/>
    <property type="match status" value="1"/>
</dbReference>
<dbReference type="InterPro" id="IPR011251">
    <property type="entry name" value="Luciferase-like_dom"/>
</dbReference>
<evidence type="ECO:0000256" key="4">
    <source>
        <dbReference type="ARBA" id="ARBA00023033"/>
    </source>
</evidence>
<dbReference type="InterPro" id="IPR019921">
    <property type="entry name" value="Lucif-like_OxRdtase_Rv2161c"/>
</dbReference>
<dbReference type="SUPFAM" id="SSF51679">
    <property type="entry name" value="Bacterial luciferase-like"/>
    <property type="match status" value="1"/>
</dbReference>
<keyword evidence="2" id="KW-0288">FMN</keyword>
<sequence length="319" mass="36297">MPNTTIKFGLALQNYFTAEEYISPRSLVNTAIKAEKLGFDSVWVWDHLLLGSKNVFPIHESLTILTAVACYTEHVKLATGVLVLPLRNPVELAKRISTIDHLSNGRIILGVAAGWYEREFQACGVPFNLRGKILERNITILRRLWTESQINGSYDNYQFKNVTMEPKPLQKPCPQIWMGGYTKKVHERLSKLADGWISYFYKADDFKESWQNILENVKRFGRDPMKMNNCDMVPIRMGDTKEVASQILHNFVKKYCDLPSWSKATVESGIAGNSNDFLNAIQRYEQAGVQTLVIMPAVTALSEIDTQVERFAKEVMPSI</sequence>
<dbReference type="Gene3D" id="3.20.20.30">
    <property type="entry name" value="Luciferase-like domain"/>
    <property type="match status" value="1"/>
</dbReference>
<feature type="domain" description="Luciferase-like" evidence="5">
    <location>
        <begin position="20"/>
        <end position="293"/>
    </location>
</feature>
<evidence type="ECO:0000313" key="6">
    <source>
        <dbReference type="EMBL" id="PSN84904.1"/>
    </source>
</evidence>
<keyword evidence="4" id="KW-0503">Monooxygenase</keyword>
<dbReference type="NCBIfam" id="TIGR03619">
    <property type="entry name" value="F420_Rv2161c"/>
    <property type="match status" value="1"/>
</dbReference>
<evidence type="ECO:0000256" key="3">
    <source>
        <dbReference type="ARBA" id="ARBA00023002"/>
    </source>
</evidence>
<organism evidence="6 7">
    <name type="scientific">Candidatus Marsarchaeota G1 archaeon BE_D</name>
    <dbReference type="NCBI Taxonomy" id="1978156"/>
    <lineage>
        <taxon>Archaea</taxon>
        <taxon>Candidatus Marsarchaeota</taxon>
        <taxon>Candidatus Marsarchaeota group 1</taxon>
    </lineage>
</organism>
<accession>A0A2R6AEU2</accession>
<protein>
    <recommendedName>
        <fullName evidence="5">Luciferase-like domain-containing protein</fullName>
    </recommendedName>
</protein>
<evidence type="ECO:0000259" key="5">
    <source>
        <dbReference type="Pfam" id="PF00296"/>
    </source>
</evidence>
<dbReference type="AlphaFoldDB" id="A0A2R6AEU2"/>
<dbReference type="Proteomes" id="UP000240569">
    <property type="component" value="Unassembled WGS sequence"/>
</dbReference>
<dbReference type="PANTHER" id="PTHR42847:SF4">
    <property type="entry name" value="ALKANESULFONATE MONOOXYGENASE-RELATED"/>
    <property type="match status" value="1"/>
</dbReference>
<reference evidence="6 7" key="1">
    <citation type="submission" date="2017-04" db="EMBL/GenBank/DDBJ databases">
        <title>Novel microbial lineages endemic to geothermal iron-oxide mats fill important gaps in the evolutionary history of Archaea.</title>
        <authorList>
            <person name="Jay Z.J."/>
            <person name="Beam J.P."/>
            <person name="Dlakic M."/>
            <person name="Rusch D.B."/>
            <person name="Kozubal M.A."/>
            <person name="Inskeep W.P."/>
        </authorList>
    </citation>
    <scope>NUCLEOTIDE SEQUENCE [LARGE SCALE GENOMIC DNA]</scope>
    <source>
        <strain evidence="6">BE_D</strain>
    </source>
</reference>
<evidence type="ECO:0000313" key="7">
    <source>
        <dbReference type="Proteomes" id="UP000240569"/>
    </source>
</evidence>
<keyword evidence="1" id="KW-0285">Flavoprotein</keyword>
<name>A0A2R6AEU2_9ARCH</name>
<dbReference type="EMBL" id="NEXD01000057">
    <property type="protein sequence ID" value="PSN84904.1"/>
    <property type="molecule type" value="Genomic_DNA"/>
</dbReference>
<dbReference type="Pfam" id="PF00296">
    <property type="entry name" value="Bac_luciferase"/>
    <property type="match status" value="1"/>
</dbReference>
<dbReference type="GO" id="GO:0008726">
    <property type="term" value="F:alkanesulfonate monooxygenase activity"/>
    <property type="evidence" value="ECO:0007669"/>
    <property type="project" value="TreeGrafter"/>
</dbReference>